<dbReference type="AlphaFoldDB" id="A0A644T5T0"/>
<keyword evidence="1" id="KW-0472">Membrane</keyword>
<sequence length="140" mass="15738">MQIKTTQLNKDRLNGNKLYLHNFKNFSTNSVKKSFKIYVIHALLSILAILSIAYMVIVVAVIFNIINKKEGLASINDINVKSAKLEKAYNATILNITKEYAFNNGFIETKNNNFATRKDAAASFSFLYEGVNVGPENINQ</sequence>
<accession>A0A644T5T0</accession>
<reference evidence="2" key="1">
    <citation type="submission" date="2019-08" db="EMBL/GenBank/DDBJ databases">
        <authorList>
            <person name="Kucharzyk K."/>
            <person name="Murdoch R.W."/>
            <person name="Higgins S."/>
            <person name="Loffler F."/>
        </authorList>
    </citation>
    <scope>NUCLEOTIDE SEQUENCE</scope>
</reference>
<evidence type="ECO:0000256" key="1">
    <source>
        <dbReference type="SAM" id="Phobius"/>
    </source>
</evidence>
<feature type="transmembrane region" description="Helical" evidence="1">
    <location>
        <begin position="38"/>
        <end position="66"/>
    </location>
</feature>
<proteinExistence type="predicted"/>
<name>A0A644T5T0_9ZZZZ</name>
<dbReference type="EMBL" id="VSSQ01000017">
    <property type="protein sequence ID" value="MPL62164.1"/>
    <property type="molecule type" value="Genomic_DNA"/>
</dbReference>
<evidence type="ECO:0000313" key="2">
    <source>
        <dbReference type="EMBL" id="MPL62164.1"/>
    </source>
</evidence>
<organism evidence="2">
    <name type="scientific">bioreactor metagenome</name>
    <dbReference type="NCBI Taxonomy" id="1076179"/>
    <lineage>
        <taxon>unclassified sequences</taxon>
        <taxon>metagenomes</taxon>
        <taxon>ecological metagenomes</taxon>
    </lineage>
</organism>
<protein>
    <submittedName>
        <fullName evidence="2">Uncharacterized protein</fullName>
    </submittedName>
</protein>
<keyword evidence="1" id="KW-0812">Transmembrane</keyword>
<gene>
    <name evidence="2" type="ORF">SDC9_07767</name>
</gene>
<comment type="caution">
    <text evidence="2">The sequence shown here is derived from an EMBL/GenBank/DDBJ whole genome shotgun (WGS) entry which is preliminary data.</text>
</comment>
<keyword evidence="1" id="KW-1133">Transmembrane helix</keyword>